<feature type="domain" description="Disease resistance N-terminal" evidence="8">
    <location>
        <begin position="9"/>
        <end position="87"/>
    </location>
</feature>
<dbReference type="EnsemblPlants" id="TraesCS3D02G430600.1">
    <property type="protein sequence ID" value="TraesCS3D02G430600.1.cds1"/>
    <property type="gene ID" value="TraesCS3D02G430600"/>
</dbReference>
<dbReference type="Pfam" id="PF18052">
    <property type="entry name" value="Rx_N"/>
    <property type="match status" value="1"/>
</dbReference>
<dbReference type="Pfam" id="PF23598">
    <property type="entry name" value="LRR_14"/>
    <property type="match status" value="1"/>
</dbReference>
<dbReference type="Gene3D" id="1.20.5.4130">
    <property type="match status" value="1"/>
</dbReference>
<dbReference type="InterPro" id="IPR058922">
    <property type="entry name" value="WHD_DRP"/>
</dbReference>
<dbReference type="GO" id="GO:0042742">
    <property type="term" value="P:defense response to bacterium"/>
    <property type="evidence" value="ECO:0007669"/>
    <property type="project" value="UniProtKB-ARBA"/>
</dbReference>
<reference evidence="11" key="1">
    <citation type="submission" date="2018-08" db="EMBL/GenBank/DDBJ databases">
        <authorList>
            <person name="Rossello M."/>
        </authorList>
    </citation>
    <scope>NUCLEOTIDE SEQUENCE [LARGE SCALE GENOMIC DNA]</scope>
    <source>
        <strain evidence="11">cv. Chinese Spring</strain>
    </source>
</reference>
<dbReference type="GO" id="GO:0009626">
    <property type="term" value="P:plant-type hypersensitive response"/>
    <property type="evidence" value="ECO:0007669"/>
    <property type="project" value="UniProtKB-ARBA"/>
</dbReference>
<dbReference type="Gramene" id="TraesMAC3D03G01964300.1">
    <property type="protein sequence ID" value="TraesMAC3D03G01964300.1.CDS1"/>
    <property type="gene ID" value="TraesMAC3D03G01964300"/>
</dbReference>
<sequence length="1471" mass="167124">MAELAAGAVSSLLVVIRSEALLLRGVRDDVQFIKEEMESMKSFLAHLARWAPPGGEHDEQVRTWMNQVRLLAQDCNNCIDLYLYRGNPDIHRARGGLRGYLWWATWFLHKLAAQHRAAEQLRLLKERARDVGERRLRYGVEVPDKSGKGQLALTASSSLWAAAAGGYAAGDDEEEDGDGQLMGAMATDGHSGPRAFTKPRTLDDYVKAKLWEWLQGVPGNAGETLSMVVVAPYTYEDLLALVQETWLLSQNRRGYHRIVVVDIPAVHPDFMLLRPKEVLFYILRELKLAKSNPQEQGTEGQEDLDSWEVYLRRWQIYREKKRAIALLDIEENIEEMKIYEKLDKIKSDIQGRLEKGDGLPKGDKLQGDFDKLDLDVLLQLLLQTASQQDQKGKNKDMHRLPPWDKDNIIVKKLKEHMEVEEKDKKIEEREAAKNMGVEGEAAVKHMEEEGGGEVTSKHMEEGGGEVAIHREEDMEEREGEITIHRDEEEEGGGRGETTGHMEVGEGEVAIHREEDIEGGGEVAAHREEDMEGEVTIHREEEEEEKEEEEKEEEEEDDDDDDEDDDDNDDEEEEEEEEMRRMRRRRRRRRSTPRIQLDEAQYAHILRKLFPKSSSSSSKPVQAQDRSLDKQATKTTTPTLGEDQIKKLIHDAKEDILRELQQGKYDKSEGTGEPGAPDQNPETVSEKIRAGFVDQMMEKMKHEFKEQLKIKGLVNEIKNNLNPHPFRDNRCECPLFILKVDELMDVSTCEDIRNALSLLNCSADLMIVTAAKDIQLAKEYCYPPREPIDYSLAGLYHDTVLKLTSQQKNEDSYNPQIFHDILYECEPHEFCMKVFTHALYANPKRSGEELQKLHSTLQALPTTSFNNIAKVMVKFSYNDLPKEYKSCFLYLAIFSPGQKISRSTLVARWVAEGLTSKEDWPSSMRQANRCFDALVGRCLVHPADIGTTGNVKSCIVGDPVHGFITAIARKQHIVETRLSHHLARHFSIFNDLQLRSSDRIDKFFQGLSKSSQVSLLKVLDLEGCQCFGGKNQRYLKDICNKMLLLKYLSLRRTDITQLPSEINNLRELEVLDIRQTAIPQHATANILLLKLKRLLSGHIDPNNFGSSSRIPHRIDKMVSMEVLSNVKAQQSYDLKDIGKLWQLRKLGVVIDDKDSHLKNLLQTISDLHECLRSLSITTIPVATPCEAEFPDVKNHPKILESLSIKGTTQNGRLLPFFIEGNNNKLAKITLGHTLLSQDDLKVLAKLPKLRCVRLQHIVCTEHMLNFKEGEFRCLKYLVVEGSDLTNITFEDGAASELEKMVLSITSICSISGVEYLSELKELELNSSFCGSLLSSFDNAKQIAKLTLRNTLLEQAALQLLTKKPNIRCLVLLDKSFGGTQNKITLEKDEFLWLNLLVVDCSAITKIVFNNGSASRLEKIVWSSSTSLSGIDKLPRLKELEFKGDQVPPEVRDAIENHKNKPSLKLNGPKTQD</sequence>
<feature type="compositionally biased region" description="Basic and acidic residues" evidence="7">
    <location>
        <begin position="479"/>
        <end position="514"/>
    </location>
</feature>
<dbReference type="CDD" id="cd14798">
    <property type="entry name" value="RX-CC_like"/>
    <property type="match status" value="1"/>
</dbReference>
<evidence type="ECO:0000313" key="11">
    <source>
        <dbReference type="EnsemblPlants" id="TraesCS3D02G430600.1.cds1"/>
    </source>
</evidence>
<keyword evidence="5" id="KW-0611">Plant defense</keyword>
<evidence type="ECO:0000256" key="5">
    <source>
        <dbReference type="ARBA" id="ARBA00022821"/>
    </source>
</evidence>
<dbReference type="GO" id="GO:0000166">
    <property type="term" value="F:nucleotide binding"/>
    <property type="evidence" value="ECO:0007669"/>
    <property type="project" value="UniProtKB-KW"/>
</dbReference>
<dbReference type="OrthoDB" id="687885at2759"/>
<dbReference type="GO" id="GO:0002758">
    <property type="term" value="P:innate immune response-activating signaling pathway"/>
    <property type="evidence" value="ECO:0007669"/>
    <property type="project" value="UniProtKB-ARBA"/>
</dbReference>
<dbReference type="SUPFAM" id="SSF52058">
    <property type="entry name" value="L domain-like"/>
    <property type="match status" value="1"/>
</dbReference>
<dbReference type="InterPro" id="IPR036388">
    <property type="entry name" value="WH-like_DNA-bd_sf"/>
</dbReference>
<dbReference type="Gramene" id="TraesCLE_scaffold_059259_01G000100.1">
    <property type="protein sequence ID" value="TraesCLE_scaffold_059259_01G000100.1"/>
    <property type="gene ID" value="TraesCLE_scaffold_059259_01G000100"/>
</dbReference>
<dbReference type="Proteomes" id="UP000019116">
    <property type="component" value="Chromosome 3D"/>
</dbReference>
<proteinExistence type="inferred from homology"/>
<evidence type="ECO:0000259" key="10">
    <source>
        <dbReference type="Pfam" id="PF23598"/>
    </source>
</evidence>
<dbReference type="Gramene" id="TraesLAC3D03G01907050.1">
    <property type="protein sequence ID" value="TraesLAC3D03G01907050.1.CDS1"/>
    <property type="gene ID" value="TraesLAC3D03G01907050"/>
</dbReference>
<dbReference type="STRING" id="4565.A0A3B6GZQ5"/>
<dbReference type="Gene3D" id="3.80.10.10">
    <property type="entry name" value="Ribonuclease Inhibitor"/>
    <property type="match status" value="1"/>
</dbReference>
<dbReference type="PaxDb" id="4565-Traes_3AL_2975257C3.1"/>
<evidence type="ECO:0000256" key="2">
    <source>
        <dbReference type="ARBA" id="ARBA00022614"/>
    </source>
</evidence>
<name>A0A3B6GZQ5_WHEAT</name>
<feature type="region of interest" description="Disordered" evidence="7">
    <location>
        <begin position="662"/>
        <end position="683"/>
    </location>
</feature>
<dbReference type="Gramene" id="TraesCS3D03G0947600.1">
    <property type="protein sequence ID" value="TraesCS3D03G0947600.1.CDS1"/>
    <property type="gene ID" value="TraesCS3D03G0947600"/>
</dbReference>
<evidence type="ECO:0000256" key="3">
    <source>
        <dbReference type="ARBA" id="ARBA00022737"/>
    </source>
</evidence>
<organism evidence="11">
    <name type="scientific">Triticum aestivum</name>
    <name type="common">Wheat</name>
    <dbReference type="NCBI Taxonomy" id="4565"/>
    <lineage>
        <taxon>Eukaryota</taxon>
        <taxon>Viridiplantae</taxon>
        <taxon>Streptophyta</taxon>
        <taxon>Embryophyta</taxon>
        <taxon>Tracheophyta</taxon>
        <taxon>Spermatophyta</taxon>
        <taxon>Magnoliopsida</taxon>
        <taxon>Liliopsida</taxon>
        <taxon>Poales</taxon>
        <taxon>Poaceae</taxon>
        <taxon>BOP clade</taxon>
        <taxon>Pooideae</taxon>
        <taxon>Triticodae</taxon>
        <taxon>Triticeae</taxon>
        <taxon>Triticinae</taxon>
        <taxon>Triticum</taxon>
    </lineage>
</organism>
<reference evidence="11" key="2">
    <citation type="submission" date="2018-10" db="UniProtKB">
        <authorList>
            <consortium name="EnsemblPlants"/>
        </authorList>
    </citation>
    <scope>IDENTIFICATION</scope>
</reference>
<evidence type="ECO:0000256" key="7">
    <source>
        <dbReference type="SAM" id="MobiDB-lite"/>
    </source>
</evidence>
<dbReference type="FunFam" id="1.10.10.10:FF:000322">
    <property type="entry name" value="Probable disease resistance protein At1g63360"/>
    <property type="match status" value="1"/>
</dbReference>
<feature type="domain" description="Disease resistance protein winged helix" evidence="9">
    <location>
        <begin position="892"/>
        <end position="962"/>
    </location>
</feature>
<dbReference type="Gramene" id="TraesKAR3D01G0394360.1">
    <property type="protein sequence ID" value="cds.TraesKAR3D01G0394360.1"/>
    <property type="gene ID" value="TraesKAR3D01G0394360"/>
</dbReference>
<dbReference type="PANTHER" id="PTHR23155">
    <property type="entry name" value="DISEASE RESISTANCE PROTEIN RP"/>
    <property type="match status" value="1"/>
</dbReference>
<comment type="similarity">
    <text evidence="1">Belongs to the disease resistance NB-LRR family.</text>
</comment>
<dbReference type="Gene3D" id="1.10.10.10">
    <property type="entry name" value="Winged helix-like DNA-binding domain superfamily/Winged helix DNA-binding domain"/>
    <property type="match status" value="1"/>
</dbReference>
<feature type="compositionally biased region" description="Basic and acidic residues" evidence="7">
    <location>
        <begin position="523"/>
        <end position="539"/>
    </location>
</feature>
<dbReference type="Gramene" id="TraesROB_scaffold_133831_01G000100.1">
    <property type="protein sequence ID" value="TraesROB_scaffold_133831_01G000100.1"/>
    <property type="gene ID" value="TraesROB_scaffold_133831_01G000100"/>
</dbReference>
<dbReference type="Gramene" id="TraesSTA3D03G01960330.1">
    <property type="protein sequence ID" value="TraesSTA3D03G01960330.1.CDS1"/>
    <property type="gene ID" value="TraesSTA3D03G01960330"/>
</dbReference>
<dbReference type="RefSeq" id="XP_044359197.1">
    <property type="nucleotide sequence ID" value="XM_044503262.1"/>
</dbReference>
<dbReference type="Gramene" id="TraesWEE_scaffold_096944_01G000100.1">
    <property type="protein sequence ID" value="TraesWEE_scaffold_096944_01G000100.1"/>
    <property type="gene ID" value="TraesWEE_scaffold_096944_01G000100"/>
</dbReference>
<feature type="compositionally biased region" description="Basic residues" evidence="7">
    <location>
        <begin position="580"/>
        <end position="591"/>
    </location>
</feature>
<feature type="compositionally biased region" description="Acidic residues" evidence="7">
    <location>
        <begin position="540"/>
        <end position="576"/>
    </location>
</feature>
<dbReference type="Gramene" id="TraesCS3D02G430600.1">
    <property type="protein sequence ID" value="TraesCS3D02G430600.1.cds1"/>
    <property type="gene ID" value="TraesCS3D02G430600"/>
</dbReference>
<keyword evidence="12" id="KW-1185">Reference proteome</keyword>
<dbReference type="Gramene" id="TraesSYM3D03G01989750.1">
    <property type="protein sequence ID" value="TraesSYM3D03G01989750.1.CDS1"/>
    <property type="gene ID" value="TraesSYM3D03G01989750"/>
</dbReference>
<dbReference type="PANTHER" id="PTHR23155:SF1062">
    <property type="entry name" value="OS11G0579400 PROTEIN"/>
    <property type="match status" value="1"/>
</dbReference>
<dbReference type="InterPro" id="IPR032675">
    <property type="entry name" value="LRR_dom_sf"/>
</dbReference>
<keyword evidence="2" id="KW-0433">Leucine-rich repeat</keyword>
<dbReference type="Pfam" id="PF23559">
    <property type="entry name" value="WHD_DRP"/>
    <property type="match status" value="1"/>
</dbReference>
<dbReference type="SUPFAM" id="SSF52047">
    <property type="entry name" value="RNI-like"/>
    <property type="match status" value="1"/>
</dbReference>
<evidence type="ECO:0000259" key="9">
    <source>
        <dbReference type="Pfam" id="PF23559"/>
    </source>
</evidence>
<dbReference type="Gramene" id="TraesCAD_scaffold_074559_01G000100.1">
    <property type="protein sequence ID" value="TraesCAD_scaffold_074559_01G000100.1"/>
    <property type="gene ID" value="TraesCAD_scaffold_074559_01G000100"/>
</dbReference>
<dbReference type="Gramene" id="TraesARI3D03G01999230.1">
    <property type="protein sequence ID" value="TraesARI3D03G01999230.1.CDS1"/>
    <property type="gene ID" value="TraesARI3D03G01999230"/>
</dbReference>
<keyword evidence="4" id="KW-0547">Nucleotide-binding</keyword>
<dbReference type="InterPro" id="IPR044974">
    <property type="entry name" value="Disease_R_plants"/>
</dbReference>
<evidence type="ECO:0000256" key="1">
    <source>
        <dbReference type="ARBA" id="ARBA00008894"/>
    </source>
</evidence>
<feature type="region of interest" description="Disordered" evidence="7">
    <location>
        <begin position="473"/>
        <end position="644"/>
    </location>
</feature>
<feature type="domain" description="Disease resistance R13L4/SHOC-2-like LRR" evidence="10">
    <location>
        <begin position="992"/>
        <end position="1330"/>
    </location>
</feature>
<dbReference type="Gramene" id="TraesLDM3D03G01963580.1">
    <property type="protein sequence ID" value="TraesLDM3D03G01963580.1.CDS1"/>
    <property type="gene ID" value="TraesLDM3D03G01963580"/>
</dbReference>
<protein>
    <submittedName>
        <fullName evidence="11">Uncharacterized protein</fullName>
    </submittedName>
</protein>
<evidence type="ECO:0000313" key="12">
    <source>
        <dbReference type="Proteomes" id="UP000019116"/>
    </source>
</evidence>
<dbReference type="GeneID" id="123080351"/>
<evidence type="ECO:0000256" key="4">
    <source>
        <dbReference type="ARBA" id="ARBA00022741"/>
    </source>
</evidence>
<dbReference type="Gramene" id="TraesPARA_EIv1.0_1152490.1">
    <property type="protein sequence ID" value="TraesPARA_EIv1.0_1152490.1.CDS1"/>
    <property type="gene ID" value="TraesPARA_EIv1.0_1152490"/>
</dbReference>
<keyword evidence="6" id="KW-0175">Coiled coil</keyword>
<keyword evidence="3" id="KW-0677">Repeat</keyword>
<evidence type="ECO:0000256" key="6">
    <source>
        <dbReference type="ARBA" id="ARBA00023054"/>
    </source>
</evidence>
<evidence type="ECO:0000259" key="8">
    <source>
        <dbReference type="Pfam" id="PF18052"/>
    </source>
</evidence>
<dbReference type="OMA" id="TISCKAQ"/>
<feature type="region of interest" description="Disordered" evidence="7">
    <location>
        <begin position="1450"/>
        <end position="1471"/>
    </location>
</feature>
<dbReference type="InterPro" id="IPR055414">
    <property type="entry name" value="LRR_R13L4/SHOC2-like"/>
</dbReference>
<gene>
    <name evidence="11" type="primary">LOC123080351</name>
</gene>
<dbReference type="InterPro" id="IPR041118">
    <property type="entry name" value="Rx_N"/>
</dbReference>
<accession>A0A3B6GZQ5</accession>
<dbReference type="InterPro" id="IPR038005">
    <property type="entry name" value="RX-like_CC"/>
</dbReference>